<comment type="caution">
    <text evidence="2">The sequence shown here is derived from an EMBL/GenBank/DDBJ whole genome shotgun (WGS) entry which is preliminary data.</text>
</comment>
<reference evidence="2 3" key="1">
    <citation type="submission" date="2023-11" db="EMBL/GenBank/DDBJ databases">
        <authorList>
            <person name="Okamura Y."/>
        </authorList>
    </citation>
    <scope>NUCLEOTIDE SEQUENCE [LARGE SCALE GENOMIC DNA]</scope>
</reference>
<gene>
    <name evidence="2" type="ORF">LNINA_LOCUS1842</name>
</gene>
<dbReference type="EMBL" id="CAVLEF010000003">
    <property type="protein sequence ID" value="CAK1541893.1"/>
    <property type="molecule type" value="Genomic_DNA"/>
</dbReference>
<evidence type="ECO:0000313" key="2">
    <source>
        <dbReference type="EMBL" id="CAK1541893.1"/>
    </source>
</evidence>
<proteinExistence type="predicted"/>
<sequence length="74" mass="8255">MCRYYLRSRLAASGHHAPGGSRRFTGHRNRCRPIIEGKNVNELFERPTRRDTLKKASTPSVSLNGVSASEADDV</sequence>
<organism evidence="2 3">
    <name type="scientific">Leptosia nina</name>
    <dbReference type="NCBI Taxonomy" id="320188"/>
    <lineage>
        <taxon>Eukaryota</taxon>
        <taxon>Metazoa</taxon>
        <taxon>Ecdysozoa</taxon>
        <taxon>Arthropoda</taxon>
        <taxon>Hexapoda</taxon>
        <taxon>Insecta</taxon>
        <taxon>Pterygota</taxon>
        <taxon>Neoptera</taxon>
        <taxon>Endopterygota</taxon>
        <taxon>Lepidoptera</taxon>
        <taxon>Glossata</taxon>
        <taxon>Ditrysia</taxon>
        <taxon>Papilionoidea</taxon>
        <taxon>Pieridae</taxon>
        <taxon>Pierinae</taxon>
        <taxon>Leptosia</taxon>
    </lineage>
</organism>
<name>A0AAV1J0J2_9NEOP</name>
<accession>A0AAV1J0J2</accession>
<dbReference type="AlphaFoldDB" id="A0AAV1J0J2"/>
<evidence type="ECO:0000313" key="3">
    <source>
        <dbReference type="Proteomes" id="UP001497472"/>
    </source>
</evidence>
<protein>
    <submittedName>
        <fullName evidence="2">Uncharacterized protein</fullName>
    </submittedName>
</protein>
<keyword evidence="3" id="KW-1185">Reference proteome</keyword>
<feature type="compositionally biased region" description="Polar residues" evidence="1">
    <location>
        <begin position="55"/>
        <end position="67"/>
    </location>
</feature>
<evidence type="ECO:0000256" key="1">
    <source>
        <dbReference type="SAM" id="MobiDB-lite"/>
    </source>
</evidence>
<feature type="region of interest" description="Disordered" evidence="1">
    <location>
        <begin position="46"/>
        <end position="74"/>
    </location>
</feature>
<dbReference type="Proteomes" id="UP001497472">
    <property type="component" value="Unassembled WGS sequence"/>
</dbReference>